<dbReference type="AlphaFoldDB" id="A0A1G8VN68"/>
<evidence type="ECO:0000313" key="2">
    <source>
        <dbReference type="Proteomes" id="UP000199527"/>
    </source>
</evidence>
<dbReference type="Proteomes" id="UP000199527">
    <property type="component" value="Unassembled WGS sequence"/>
</dbReference>
<dbReference type="RefSeq" id="WP_090366058.1">
    <property type="nucleotide sequence ID" value="NZ_FNEM01000011.1"/>
</dbReference>
<dbReference type="OrthoDB" id="5458416at2"/>
<evidence type="ECO:0000313" key="1">
    <source>
        <dbReference type="EMBL" id="SDJ67526.1"/>
    </source>
</evidence>
<proteinExistence type="predicted"/>
<dbReference type="SUPFAM" id="SSF55961">
    <property type="entry name" value="Bet v1-like"/>
    <property type="match status" value="1"/>
</dbReference>
<accession>A0A1G8VN68</accession>
<organism evidence="1 2">
    <name type="scientific">Ferrimonas sediminum</name>
    <dbReference type="NCBI Taxonomy" id="718193"/>
    <lineage>
        <taxon>Bacteria</taxon>
        <taxon>Pseudomonadati</taxon>
        <taxon>Pseudomonadota</taxon>
        <taxon>Gammaproteobacteria</taxon>
        <taxon>Alteromonadales</taxon>
        <taxon>Ferrimonadaceae</taxon>
        <taxon>Ferrimonas</taxon>
    </lineage>
</organism>
<keyword evidence="2" id="KW-1185">Reference proteome</keyword>
<name>A0A1G8VN68_9GAMM</name>
<protein>
    <recommendedName>
        <fullName evidence="3">Polyketide cyclase / dehydrase and lipid transport</fullName>
    </recommendedName>
</protein>
<sequence length="155" mass="17874">MIVRPRQSRAFSGEIRSNRPVEEVFPLFCPVREREWVPGWDPLLVWTNSGAIEPDCVFTTQDPAGHAVWYVVQASADQGVLELLKTVADHMATRILIRVFPAPEGSLIQLNYRYTSLSPRGASALENLTESYWAQFMQRWQKAMERYFSQQRRTA</sequence>
<gene>
    <name evidence="1" type="ORF">SAMN04488540_111110</name>
</gene>
<evidence type="ECO:0008006" key="3">
    <source>
        <dbReference type="Google" id="ProtNLM"/>
    </source>
</evidence>
<reference evidence="2" key="1">
    <citation type="submission" date="2016-10" db="EMBL/GenBank/DDBJ databases">
        <authorList>
            <person name="Varghese N."/>
            <person name="Submissions S."/>
        </authorList>
    </citation>
    <scope>NUCLEOTIDE SEQUENCE [LARGE SCALE GENOMIC DNA]</scope>
    <source>
        <strain evidence="2">DSM 23317</strain>
    </source>
</reference>
<dbReference type="EMBL" id="FNEM01000011">
    <property type="protein sequence ID" value="SDJ67526.1"/>
    <property type="molecule type" value="Genomic_DNA"/>
</dbReference>